<name>A0A7M1SRN5_9MICO</name>
<organism evidence="2 3">
    <name type="scientific">Ruania alkalisoli</name>
    <dbReference type="NCBI Taxonomy" id="2779775"/>
    <lineage>
        <taxon>Bacteria</taxon>
        <taxon>Bacillati</taxon>
        <taxon>Actinomycetota</taxon>
        <taxon>Actinomycetes</taxon>
        <taxon>Micrococcales</taxon>
        <taxon>Ruaniaceae</taxon>
        <taxon>Ruania</taxon>
    </lineage>
</organism>
<sequence>MAHDEFTIAGEDPAAAHATPPPRRRPQTWSGPWPWAMVAVVLLVAGVVTSPQGERPVPTADVAWSVPLSGAAHPGVWVIDDIVAVSEGDGIVGRAVADGDERWRVGVREPRCASDGVRLACVPSGPPSRATGGVITVIDADGGTMVAEVEGAQLASPLGEDLVVAGGTGDDERWLARIGPGDAQLWRTVVTPESPSRSVQLSFDELTVNGRYVTWWFAEDDVRWPEPGMLDPATGERLPTLTAAPYTSSLPLEFERTLTYLEADSRSSDHPVAVMTGGVAESVEGAWLWRWDADEQPIAVSSAEVATTVLPDFTSALEGTEPLGYATLRTRALIEGDAEGTVSDYRVFRCPCAWVGNTVVAQGYWVEDIEALRQRQHRIDLVMIQGTEVIERFEVQQLTAENPRAQEWEIATDDTTIYVRQGGRLLALEGVLDL</sequence>
<protein>
    <submittedName>
        <fullName evidence="2">Uncharacterized protein</fullName>
    </submittedName>
</protein>
<feature type="region of interest" description="Disordered" evidence="1">
    <location>
        <begin position="1"/>
        <end position="29"/>
    </location>
</feature>
<evidence type="ECO:0000313" key="2">
    <source>
        <dbReference type="EMBL" id="QOR70111.1"/>
    </source>
</evidence>
<dbReference type="KEGG" id="halt:IM660_15985"/>
<reference evidence="2 3" key="1">
    <citation type="submission" date="2020-10" db="EMBL/GenBank/DDBJ databases">
        <title>Haloactinobacterium sp. RN3S43, a bacterium isolated from saline soil.</title>
        <authorList>
            <person name="Sun J.-Q."/>
        </authorList>
    </citation>
    <scope>NUCLEOTIDE SEQUENCE [LARGE SCALE GENOMIC DNA]</scope>
    <source>
        <strain evidence="2 3">RN3S43</strain>
    </source>
</reference>
<dbReference type="Proteomes" id="UP000593758">
    <property type="component" value="Chromosome"/>
</dbReference>
<proteinExistence type="predicted"/>
<dbReference type="AlphaFoldDB" id="A0A7M1SRN5"/>
<gene>
    <name evidence="2" type="ORF">IM660_15985</name>
</gene>
<keyword evidence="3" id="KW-1185">Reference proteome</keyword>
<accession>A0A7M1SRN5</accession>
<dbReference type="RefSeq" id="WP_193496801.1">
    <property type="nucleotide sequence ID" value="NZ_CP063169.1"/>
</dbReference>
<evidence type="ECO:0000313" key="3">
    <source>
        <dbReference type="Proteomes" id="UP000593758"/>
    </source>
</evidence>
<evidence type="ECO:0000256" key="1">
    <source>
        <dbReference type="SAM" id="MobiDB-lite"/>
    </source>
</evidence>
<dbReference type="EMBL" id="CP063169">
    <property type="protein sequence ID" value="QOR70111.1"/>
    <property type="molecule type" value="Genomic_DNA"/>
</dbReference>